<evidence type="ECO:0000259" key="2">
    <source>
        <dbReference type="Pfam" id="PF22659"/>
    </source>
</evidence>
<accession>A0ABT6N8V1</accession>
<name>A0ABT6N8V1_9FIRM</name>
<proteinExistence type="predicted"/>
<gene>
    <name evidence="3" type="ORF">QE109_01730</name>
</gene>
<dbReference type="EMBL" id="JARYZI010000001">
    <property type="protein sequence ID" value="MDH8676844.1"/>
    <property type="molecule type" value="Genomic_DNA"/>
</dbReference>
<feature type="domain" description="YycE-like N-terminal" evidence="1">
    <location>
        <begin position="3"/>
        <end position="54"/>
    </location>
</feature>
<organism evidence="3 4">
    <name type="scientific">Fusibacter bizertensis</name>
    <dbReference type="NCBI Taxonomy" id="1488331"/>
    <lineage>
        <taxon>Bacteria</taxon>
        <taxon>Bacillati</taxon>
        <taxon>Bacillota</taxon>
        <taxon>Clostridia</taxon>
        <taxon>Eubacteriales</taxon>
        <taxon>Eubacteriales Family XII. Incertae Sedis</taxon>
        <taxon>Fusibacter</taxon>
    </lineage>
</organism>
<dbReference type="InterPro" id="IPR058997">
    <property type="entry name" value="YycE-like_C"/>
</dbReference>
<reference evidence="3 4" key="1">
    <citation type="submission" date="2023-04" db="EMBL/GenBank/DDBJ databases">
        <title>Fusibacter bizertensis strain WBS, isolated from littoral bottom sediments of the Arctic seas - biochemical and genomic analysis.</title>
        <authorList>
            <person name="Brioukhanov A.L."/>
        </authorList>
    </citation>
    <scope>NUCLEOTIDE SEQUENCE [LARGE SCALE GENOMIC DNA]</scope>
    <source>
        <strain evidence="3 4">WBS</strain>
    </source>
</reference>
<dbReference type="Gene3D" id="3.10.180.10">
    <property type="entry name" value="2,3-Dihydroxybiphenyl 1,2-Dioxygenase, domain 1"/>
    <property type="match status" value="1"/>
</dbReference>
<evidence type="ECO:0008006" key="5">
    <source>
        <dbReference type="Google" id="ProtNLM"/>
    </source>
</evidence>
<dbReference type="RefSeq" id="WP_281092644.1">
    <property type="nucleotide sequence ID" value="NZ_JARYZI010000001.1"/>
</dbReference>
<comment type="caution">
    <text evidence="3">The sequence shown here is derived from an EMBL/GenBank/DDBJ whole genome shotgun (WGS) entry which is preliminary data.</text>
</comment>
<dbReference type="SUPFAM" id="SSF54593">
    <property type="entry name" value="Glyoxalase/Bleomycin resistance protein/Dihydroxybiphenyl dioxygenase"/>
    <property type="match status" value="1"/>
</dbReference>
<protein>
    <recommendedName>
        <fullName evidence="5">Prolyl endopeptidase</fullName>
    </recommendedName>
</protein>
<dbReference type="InterPro" id="IPR029068">
    <property type="entry name" value="Glyas_Bleomycin-R_OHBP_Dase"/>
</dbReference>
<evidence type="ECO:0000313" key="3">
    <source>
        <dbReference type="EMBL" id="MDH8676844.1"/>
    </source>
</evidence>
<keyword evidence="4" id="KW-1185">Reference proteome</keyword>
<feature type="domain" description="YycE-like C-terminal" evidence="2">
    <location>
        <begin position="67"/>
        <end position="120"/>
    </location>
</feature>
<dbReference type="Pfam" id="PF22658">
    <property type="entry name" value="YycE-like_N"/>
    <property type="match status" value="1"/>
</dbReference>
<dbReference type="Proteomes" id="UP001158045">
    <property type="component" value="Unassembled WGS sequence"/>
</dbReference>
<evidence type="ECO:0000259" key="1">
    <source>
        <dbReference type="Pfam" id="PF22658"/>
    </source>
</evidence>
<sequence>MRMRTARHVTALEPMRYFYVHLLEMHEIGGFVDHNGYDGMILGSPEGNWQIEFTVSQDKPEHHFDEDDLIVLYYEAAKYDAVIEKLTAENYVTFTPKNPYWVVNGNLYKDPEGFGVMVVNESKMDR</sequence>
<evidence type="ECO:0000313" key="4">
    <source>
        <dbReference type="Proteomes" id="UP001158045"/>
    </source>
</evidence>
<dbReference type="InterPro" id="IPR058998">
    <property type="entry name" value="YycE-like_N"/>
</dbReference>
<dbReference type="Pfam" id="PF22659">
    <property type="entry name" value="YycE-like_C"/>
    <property type="match status" value="1"/>
</dbReference>